<dbReference type="WBParaSite" id="MBELARI_LOCUS11772">
    <property type="protein sequence ID" value="MBELARI_LOCUS11772"/>
    <property type="gene ID" value="MBELARI_LOCUS11772"/>
</dbReference>
<reference evidence="2" key="1">
    <citation type="submission" date="2024-02" db="UniProtKB">
        <authorList>
            <consortium name="WormBaseParasite"/>
        </authorList>
    </citation>
    <scope>IDENTIFICATION</scope>
</reference>
<sequence length="70" mass="7938">MKFLKPDIGAYPTYVEFQSTREARIKKGGVDGLPGNCRINAQLYNCLSSMNLLNQSCVEQVFTYGRFELL</sequence>
<proteinExistence type="predicted"/>
<name>A0AAF3ECT1_9BILA</name>
<evidence type="ECO:0000313" key="2">
    <source>
        <dbReference type="WBParaSite" id="MBELARI_LOCUS11772"/>
    </source>
</evidence>
<accession>A0AAF3ECT1</accession>
<dbReference type="Proteomes" id="UP000887575">
    <property type="component" value="Unassembled WGS sequence"/>
</dbReference>
<keyword evidence="1" id="KW-1185">Reference proteome</keyword>
<protein>
    <submittedName>
        <fullName evidence="2">Uncharacterized protein</fullName>
    </submittedName>
</protein>
<evidence type="ECO:0000313" key="1">
    <source>
        <dbReference type="Proteomes" id="UP000887575"/>
    </source>
</evidence>
<organism evidence="1 2">
    <name type="scientific">Mesorhabditis belari</name>
    <dbReference type="NCBI Taxonomy" id="2138241"/>
    <lineage>
        <taxon>Eukaryota</taxon>
        <taxon>Metazoa</taxon>
        <taxon>Ecdysozoa</taxon>
        <taxon>Nematoda</taxon>
        <taxon>Chromadorea</taxon>
        <taxon>Rhabditida</taxon>
        <taxon>Rhabditina</taxon>
        <taxon>Rhabditomorpha</taxon>
        <taxon>Rhabditoidea</taxon>
        <taxon>Rhabditidae</taxon>
        <taxon>Mesorhabditinae</taxon>
        <taxon>Mesorhabditis</taxon>
    </lineage>
</organism>
<dbReference type="AlphaFoldDB" id="A0AAF3ECT1"/>